<keyword evidence="8" id="KW-1185">Reference proteome</keyword>
<evidence type="ECO:0000256" key="4">
    <source>
        <dbReference type="ARBA" id="ARBA00022552"/>
    </source>
</evidence>
<organism evidence="8 9">
    <name type="scientific">Coffea arabica</name>
    <name type="common">Arabian coffee</name>
    <dbReference type="NCBI Taxonomy" id="13443"/>
    <lineage>
        <taxon>Eukaryota</taxon>
        <taxon>Viridiplantae</taxon>
        <taxon>Streptophyta</taxon>
        <taxon>Embryophyta</taxon>
        <taxon>Tracheophyta</taxon>
        <taxon>Spermatophyta</taxon>
        <taxon>Magnoliopsida</taxon>
        <taxon>eudicotyledons</taxon>
        <taxon>Gunneridae</taxon>
        <taxon>Pentapetalae</taxon>
        <taxon>asterids</taxon>
        <taxon>lamiids</taxon>
        <taxon>Gentianales</taxon>
        <taxon>Rubiaceae</taxon>
        <taxon>Ixoroideae</taxon>
        <taxon>Gardenieae complex</taxon>
        <taxon>Bertiereae - Coffeeae clade</taxon>
        <taxon>Coffeeae</taxon>
        <taxon>Coffea</taxon>
    </lineage>
</organism>
<dbReference type="InterPro" id="IPR011989">
    <property type="entry name" value="ARM-like"/>
</dbReference>
<evidence type="ECO:0000256" key="1">
    <source>
        <dbReference type="ARBA" id="ARBA00004604"/>
    </source>
</evidence>
<dbReference type="SUPFAM" id="SSF48371">
    <property type="entry name" value="ARM repeat"/>
    <property type="match status" value="2"/>
</dbReference>
<dbReference type="GeneID" id="113720528"/>
<dbReference type="Proteomes" id="UP001652660">
    <property type="component" value="Chromosome 2c"/>
</dbReference>
<dbReference type="PANTHER" id="PTHR13457:SF1">
    <property type="entry name" value="HEAT REPEAT-CONTAINING PROTEIN 1"/>
    <property type="match status" value="1"/>
</dbReference>
<dbReference type="Pfam" id="PF12397">
    <property type="entry name" value="U3snoRNP10"/>
    <property type="match status" value="1"/>
</dbReference>
<evidence type="ECO:0000313" key="9">
    <source>
        <dbReference type="RefSeq" id="XP_071929768.1"/>
    </source>
</evidence>
<evidence type="ECO:0000259" key="7">
    <source>
        <dbReference type="SMART" id="SM01036"/>
    </source>
</evidence>
<dbReference type="Pfam" id="PF08146">
    <property type="entry name" value="BP28CT"/>
    <property type="match status" value="1"/>
</dbReference>
<proteinExistence type="inferred from homology"/>
<dbReference type="Gene3D" id="1.25.10.10">
    <property type="entry name" value="Leucine-rich Repeat Variant"/>
    <property type="match status" value="1"/>
</dbReference>
<dbReference type="InterPro" id="IPR056384">
    <property type="entry name" value="ARM_At3g06530"/>
</dbReference>
<name>A0ABM4WDB7_COFAR</name>
<evidence type="ECO:0000256" key="6">
    <source>
        <dbReference type="ARBA" id="ARBA00023274"/>
    </source>
</evidence>
<dbReference type="InterPro" id="IPR012954">
    <property type="entry name" value="BP28_C_dom"/>
</dbReference>
<dbReference type="PANTHER" id="PTHR13457">
    <property type="entry name" value="BAP28"/>
    <property type="match status" value="1"/>
</dbReference>
<keyword evidence="6" id="KW-0687">Ribonucleoprotein</keyword>
<accession>A0ABM4WDB7</accession>
<reference evidence="9" key="1">
    <citation type="submission" date="2025-08" db="UniProtKB">
        <authorList>
            <consortium name="RefSeq"/>
        </authorList>
    </citation>
    <scope>IDENTIFICATION</scope>
    <source>
        <tissue evidence="9">Leaves</tissue>
    </source>
</reference>
<keyword evidence="5" id="KW-0539">Nucleus</keyword>
<protein>
    <submittedName>
        <fullName evidence="9">Uncharacterized protein At3g06530 isoform X1</fullName>
    </submittedName>
</protein>
<dbReference type="Pfam" id="PF24477">
    <property type="entry name" value="ARM_At3g06530"/>
    <property type="match status" value="1"/>
</dbReference>
<keyword evidence="4" id="KW-0698">rRNA processing</keyword>
<evidence type="ECO:0000256" key="5">
    <source>
        <dbReference type="ARBA" id="ARBA00023242"/>
    </source>
</evidence>
<evidence type="ECO:0000256" key="2">
    <source>
        <dbReference type="ARBA" id="ARBA00010559"/>
    </source>
</evidence>
<keyword evidence="3" id="KW-0690">Ribosome biogenesis</keyword>
<sequence>MATSIASQLQALKSVVKVDTEPPKKPFTRPSILFNPKDAADIDIDTIFSLALSGLEILISKEERFRNYKSTLFGHKSRELDRELMGIDKNNQINNDISSYLRLLSDHFELVAARRTLEYLIRRYKIHIYNAEELILCTLPYHDTHEFVRILQLIDTGNGRWNFLDGVKASGAPPPRKVIVQQCMRDLGVLDAISEYARPKKIQPKIAADFCTAIMMEVLGSLPAVNSDALRIILQYVLSRLESSPKEKLQQKAGALMIVGLLAQKVALAREPRRALIRLVVVVAQDCAKQANDLQWVRMSLMALINIIQLQSLKEIPRNSVDILVKIRCISEVLGGLTEEFNIDKFLTVFLDSLLQYSSEYSFADQNYHCTLISLLESIPLKFHVDHVVSKLLEVCSTISKKMDQSNVSESVGSQPKEILVSLYKKYPMELRQAIHKILQDTEVQSGKDGSKHEILSRILDGDGDFSLEFPDSKTWFALEHPKAEVRRSAVLGLDAGGILRYKAVNSKMFDIVQDAVLRRLQDDDLAVIQAALNVQSLDHMISPSILLGTIQSVLSRCVKILLMGASNEASIASEVAVSCLQLAITSFKDQDEYMKPLATMIFPLVLILPKTQRVNLKALELAKGLKWPFYRNLIGLSSSKEKFGLERISSVNLDNIGKLAENFRMHHEELIPWLLECSSRFQLSKTLLFLILLQSFMVPKLDFAQFSALYDALFPILQHEWEMLESTGNVAFAEASNLRMLDGDCRMFVERLFDSSVNELASEILVCLFWRLVEAFVTAAPDADKNAIWLCKLKNLYVFFASQSSQLFKKHLTHLVTKCKSSLSEFLPKLFTEEGVCSRVQVESLHSFVHLSSQSDENLGIQVLAEFPSVLVPLASNDQDVRMAAISCIEGLFTVWSRVNPSGCKNGNGAVWVYFLGEFFSLVVQQKKLILSDQNVLPSIFKSLFSCSTDNLLVQPNIGKRFDASTKDDFLVFLLGSALGLPAFAKLKVLSLLKGLGSKVTEITGVKSLLHDLLERRYQYHVLHNKLGQKLSKTDVDILCLLLEICTMPASPVDGNQFDDLLLVKALEINGSVSEDPAVVEPCLTFLKNLNSSLYGGLKAETQEILFRSLVILFRSGNADVQNSSTEALLRINISNLVVSKMLDFAAGCISSSSGSAVAKKKKKPVTHQDSDMLVDLFQQGETAISFLGSLLDILMLKKNMENRSSLLGSLFKLLHLIFMSNEGALGTVDEASKHIEASSGVSQTVSSSRVYIKQALLLILEDIASSTVKDSPEQDDISHVFDLELLVKCASLASDTATRNHVLSLFSTVAKIIPDKLLDHILDILNVTGEYAVSQWDSYSQRVFEDLISAVVPFWLSRTGDMEKLLQIFVDVLPQVSQHQRLSIIVCLLRNLGESRSFGSLLFLLFRSLVSNKSLFTFFDGEPSIDALISVINTKWEYSFARQLSAQYSCMTWLSSLVLLLQRIGISPWNEQHYMLLVVAMQFVLEKLQDPEISFLLDSREDIDSIQTTLGALMEQVVYLLHWVNARKKRIGVSLATKNGLKDHCRVVLKTIAEGLVPLSYFKVIIQLLRHDDKNVRKKALGLLSEKVKESGTINKLQERRQSKRSLRNSWLHFDESAQISFDELCLEILKLVDGSDDNLGGASLKLTAVSTLEVLAYRFPSDNPIFGMCLKSVSKNICSNNSAVSSGCLRATSAFIHVLGPRALSELPGIMACMFSRSRDISVSVAEESKSHDVSSSTASRTMRDSVFLSVLITLEAVVDKLGGFLNPYLGDILELLVLHPWYAFAGDVKLNLKADVVRKLVTDKIPVRLLLPPLLRIYTDAVKCGGSSVSAVFEMLQNMVTAMDRSTISAYHVQIFDLGLLALDLRCQCPDSIKDIQVVEEKVISSMVSLTMKLTETMFKPLFVKSIEWSGSYTEEREGRKTIQRAISFYDLVNKLAESHRSLFVPYFKYLLDGCVHHLSEDTQVTLTRKKKKVKLQVAVDENKDSGDELSVGLWHLRALILSSLHKCFLYDTGNLKFLDTSNFQVLLKPIVSQLLKDPPSSLEQRPDVPSIKEVDDSLVACVGQMAVTAGSDLLWKPLNHEVLMHTRSEKVRSRMLGLRIVKYLVENLKEEYLVFLPETIPFLGEVLEDVELPVKTLAQEILKEMEFMSGESLRQYL</sequence>
<dbReference type="InterPro" id="IPR016024">
    <property type="entry name" value="ARM-type_fold"/>
</dbReference>
<dbReference type="InterPro" id="IPR056473">
    <property type="entry name" value="HEAT_Utp10/HEAT1"/>
</dbReference>
<evidence type="ECO:0000313" key="8">
    <source>
        <dbReference type="Proteomes" id="UP001652660"/>
    </source>
</evidence>
<dbReference type="InterPro" id="IPR040191">
    <property type="entry name" value="UTP10"/>
</dbReference>
<dbReference type="Pfam" id="PF23243">
    <property type="entry name" value="HEAT_HEATR1"/>
    <property type="match status" value="1"/>
</dbReference>
<comment type="subcellular location">
    <subcellularLocation>
        <location evidence="1">Nucleus</location>
        <location evidence="1">Nucleolus</location>
    </subcellularLocation>
</comment>
<dbReference type="InterPro" id="IPR022125">
    <property type="entry name" value="U3snoRNP10_N"/>
</dbReference>
<evidence type="ECO:0000256" key="3">
    <source>
        <dbReference type="ARBA" id="ARBA00022517"/>
    </source>
</evidence>
<dbReference type="RefSeq" id="XP_071929768.1">
    <property type="nucleotide sequence ID" value="XM_072073667.1"/>
</dbReference>
<dbReference type="SMART" id="SM01036">
    <property type="entry name" value="BP28CT"/>
    <property type="match status" value="1"/>
</dbReference>
<feature type="domain" description="BP28 C-terminal" evidence="7">
    <location>
        <begin position="1849"/>
        <end position="2020"/>
    </location>
</feature>
<gene>
    <name evidence="9" type="primary">LOC113720528</name>
</gene>
<comment type="similarity">
    <text evidence="2">Belongs to the HEATR1/UTP10 family.</text>
</comment>